<reference evidence="3 4" key="1">
    <citation type="submission" date="2019-06" db="EMBL/GenBank/DDBJ databases">
        <title>Genome sequence of Rhodobacteraceae bacterium D4M1.</title>
        <authorList>
            <person name="Cao J."/>
        </authorList>
    </citation>
    <scope>NUCLEOTIDE SEQUENCE [LARGE SCALE GENOMIC DNA]</scope>
    <source>
        <strain evidence="3 4">D4M1</strain>
    </source>
</reference>
<dbReference type="EMBL" id="CP040818">
    <property type="protein sequence ID" value="QDL90459.1"/>
    <property type="molecule type" value="Genomic_DNA"/>
</dbReference>
<dbReference type="PANTHER" id="PTHR13847:SF289">
    <property type="entry name" value="GLYCINE OXIDASE"/>
    <property type="match status" value="1"/>
</dbReference>
<dbReference type="OrthoDB" id="7818064at2"/>
<organism evidence="3 4">
    <name type="scientific">Paroceanicella profunda</name>
    <dbReference type="NCBI Taxonomy" id="2579971"/>
    <lineage>
        <taxon>Bacteria</taxon>
        <taxon>Pseudomonadati</taxon>
        <taxon>Pseudomonadota</taxon>
        <taxon>Alphaproteobacteria</taxon>
        <taxon>Rhodobacterales</taxon>
        <taxon>Paracoccaceae</taxon>
        <taxon>Paroceanicella</taxon>
    </lineage>
</organism>
<dbReference type="Gene3D" id="3.30.9.10">
    <property type="entry name" value="D-Amino Acid Oxidase, subunit A, domain 2"/>
    <property type="match status" value="1"/>
</dbReference>
<dbReference type="SUPFAM" id="SSF51905">
    <property type="entry name" value="FAD/NAD(P)-binding domain"/>
    <property type="match status" value="1"/>
</dbReference>
<dbReference type="InterPro" id="IPR006076">
    <property type="entry name" value="FAD-dep_OxRdtase"/>
</dbReference>
<evidence type="ECO:0000259" key="2">
    <source>
        <dbReference type="Pfam" id="PF01266"/>
    </source>
</evidence>
<proteinExistence type="predicted"/>
<dbReference type="GO" id="GO:0005737">
    <property type="term" value="C:cytoplasm"/>
    <property type="evidence" value="ECO:0007669"/>
    <property type="project" value="TreeGrafter"/>
</dbReference>
<dbReference type="Proteomes" id="UP000305888">
    <property type="component" value="Chromosome"/>
</dbReference>
<dbReference type="Gene3D" id="3.50.50.60">
    <property type="entry name" value="FAD/NAD(P)-binding domain"/>
    <property type="match status" value="1"/>
</dbReference>
<gene>
    <name evidence="3" type="ORF">FDP22_00805</name>
</gene>
<dbReference type="Pfam" id="PF01266">
    <property type="entry name" value="DAO"/>
    <property type="match status" value="1"/>
</dbReference>
<keyword evidence="1" id="KW-0560">Oxidoreductase</keyword>
<accession>A0A5B8FVF1</accession>
<evidence type="ECO:0000256" key="1">
    <source>
        <dbReference type="ARBA" id="ARBA00023002"/>
    </source>
</evidence>
<dbReference type="KEGG" id="ppru:FDP22_00805"/>
<dbReference type="InterPro" id="IPR036188">
    <property type="entry name" value="FAD/NAD-bd_sf"/>
</dbReference>
<dbReference type="GO" id="GO:0016491">
    <property type="term" value="F:oxidoreductase activity"/>
    <property type="evidence" value="ECO:0007669"/>
    <property type="project" value="UniProtKB-KW"/>
</dbReference>
<dbReference type="PANTHER" id="PTHR13847">
    <property type="entry name" value="SARCOSINE DEHYDROGENASE-RELATED"/>
    <property type="match status" value="1"/>
</dbReference>
<feature type="domain" description="FAD dependent oxidoreductase" evidence="2">
    <location>
        <begin position="3"/>
        <end position="335"/>
    </location>
</feature>
<protein>
    <submittedName>
        <fullName evidence="3">FAD-binding oxidoreductase</fullName>
    </submittedName>
</protein>
<keyword evidence="4" id="KW-1185">Reference proteome</keyword>
<sequence>MEDVVIVGAGVFGLWTAVAALARGRDVLLLERAGPGAGASGGVIGALAPHVPERWNAKKQFQFEALLALGPSLAALEAEAGGSAGYGRIGRLQPLLTPEARAIATRRAGAAVSQWGARARMEILPPDAWPGWMDPAAAPEGMVFDTLTARLDPAATCALLARVVAARGGRLARAEVRGIAPGRVETAEGVIAARRIVVAAGVESFALMAPLLGRLTGQAVKGQALVLDGPAPRSPLLYGDGTYVLPHATGGIAIGATSERVFEVPLGTDALLEATLARARRLCPAIRDLPVRARWAGLRPRALGRDPMLGPLPGAETVLAATGGFKISFGIGQAVGAAVAAMLDGEPPALPKGFAVAAHLAAD</sequence>
<dbReference type="RefSeq" id="WP_138577208.1">
    <property type="nucleotide sequence ID" value="NZ_CP040818.1"/>
</dbReference>
<evidence type="ECO:0000313" key="3">
    <source>
        <dbReference type="EMBL" id="QDL90459.1"/>
    </source>
</evidence>
<name>A0A5B8FVF1_9RHOB</name>
<dbReference type="AlphaFoldDB" id="A0A5B8FVF1"/>
<evidence type="ECO:0000313" key="4">
    <source>
        <dbReference type="Proteomes" id="UP000305888"/>
    </source>
</evidence>